<dbReference type="InParanoid" id="K5WWR7"/>
<evidence type="ECO:0000313" key="2">
    <source>
        <dbReference type="Proteomes" id="UP000008493"/>
    </source>
</evidence>
<dbReference type="Proteomes" id="UP000008493">
    <property type="component" value="Unassembled WGS sequence"/>
</dbReference>
<reference evidence="2" key="1">
    <citation type="journal article" date="2012" name="Proc. Natl. Acad. Sci. U.S.A.">
        <title>Genome sequence of the button mushroom Agaricus bisporus reveals mechanisms governing adaptation to a humic-rich ecological niche.</title>
        <authorList>
            <person name="Morin E."/>
            <person name="Kohler A."/>
            <person name="Baker A.R."/>
            <person name="Foulongne-Oriol M."/>
            <person name="Lombard V."/>
            <person name="Nagy L.G."/>
            <person name="Ohm R.A."/>
            <person name="Patyshakuliyeva A."/>
            <person name="Brun A."/>
            <person name="Aerts A.L."/>
            <person name="Bailey A.M."/>
            <person name="Billette C."/>
            <person name="Coutinho P.M."/>
            <person name="Deakin G."/>
            <person name="Doddapaneni H."/>
            <person name="Floudas D."/>
            <person name="Grimwood J."/>
            <person name="Hilden K."/>
            <person name="Kuees U."/>
            <person name="LaButti K.M."/>
            <person name="Lapidus A."/>
            <person name="Lindquist E.A."/>
            <person name="Lucas S.M."/>
            <person name="Murat C."/>
            <person name="Riley R.W."/>
            <person name="Salamov A.A."/>
            <person name="Schmutz J."/>
            <person name="Subramanian V."/>
            <person name="Woesten H.A.B."/>
            <person name="Xu J."/>
            <person name="Eastwood D.C."/>
            <person name="Foster G.D."/>
            <person name="Sonnenberg A.S."/>
            <person name="Cullen D."/>
            <person name="de Vries R.P."/>
            <person name="Lundell T."/>
            <person name="Hibbett D.S."/>
            <person name="Henrissat B."/>
            <person name="Burton K.S."/>
            <person name="Kerrigan R.W."/>
            <person name="Challen M.P."/>
            <person name="Grigoriev I.V."/>
            <person name="Martin F."/>
        </authorList>
    </citation>
    <scope>NUCLEOTIDE SEQUENCE [LARGE SCALE GENOMIC DNA]</scope>
    <source>
        <strain evidence="2">JB137-S8 / ATCC MYA-4627 / FGSC 10392</strain>
    </source>
</reference>
<protein>
    <submittedName>
        <fullName evidence="1">Uncharacterized protein</fullName>
    </submittedName>
</protein>
<proteinExistence type="predicted"/>
<keyword evidence="2" id="KW-1185">Reference proteome</keyword>
<dbReference type="GeneID" id="18832598"/>
<accession>K5WWR7</accession>
<dbReference type="RefSeq" id="XP_007334072.1">
    <property type="nucleotide sequence ID" value="XM_007334010.1"/>
</dbReference>
<organism evidence="1 2">
    <name type="scientific">Agaricus bisporus var. burnettii (strain JB137-S8 / ATCC MYA-4627 / FGSC 10392)</name>
    <name type="common">White button mushroom</name>
    <dbReference type="NCBI Taxonomy" id="597362"/>
    <lineage>
        <taxon>Eukaryota</taxon>
        <taxon>Fungi</taxon>
        <taxon>Dikarya</taxon>
        <taxon>Basidiomycota</taxon>
        <taxon>Agaricomycotina</taxon>
        <taxon>Agaricomycetes</taxon>
        <taxon>Agaricomycetidae</taxon>
        <taxon>Agaricales</taxon>
        <taxon>Agaricineae</taxon>
        <taxon>Agaricaceae</taxon>
        <taxon>Agaricus</taxon>
    </lineage>
</organism>
<dbReference type="AlphaFoldDB" id="K5WWR7"/>
<gene>
    <name evidence="1" type="ORF">AGABI1DRAFT_95002</name>
</gene>
<name>K5WWR7_AGABU</name>
<dbReference type="HOGENOM" id="CLU_729512_0_0_1"/>
<dbReference type="KEGG" id="abp:AGABI1DRAFT95002"/>
<sequence length="379" mass="43703">MNSSLAGGNRNDHGSGWLFVAFAFNESHHLMLWLIRSVWAIFGMVLDGDSSARGVACSLGHAQPPGTAYHQHIWTTYNCKEECVPITEACQDFKRYLRGSFRTDFHASEENAMIDSNESCVRLWLDFKRNSGQDRAQDTVTNGPTTHQNFIPMAINLLPLLRTLDEKWSIVQRDTGQQHDWDELLSLLSQIHAGFACYGMNSSKEAVVELWFDIWALQCLHFNSVKRAGEGQIACIGLAVDDTFLENVVPESFDDYIPYFKYFQQSYPERQVLICGPQGSRFAISTELLELVKRDTLTLYHCFEDTRGFNQWANDRVSRHIIPQRSSKHRDHHDETKWDWCRLKDCVDEEALFWKPSWWEHGCLIIDSGVRRREGPMTT</sequence>
<evidence type="ECO:0000313" key="1">
    <source>
        <dbReference type="EMBL" id="EKM75248.1"/>
    </source>
</evidence>
<dbReference type="EMBL" id="JH971416">
    <property type="protein sequence ID" value="EKM75248.1"/>
    <property type="molecule type" value="Genomic_DNA"/>
</dbReference>